<dbReference type="Gene3D" id="3.40.50.300">
    <property type="entry name" value="P-loop containing nucleotide triphosphate hydrolases"/>
    <property type="match status" value="1"/>
</dbReference>
<gene>
    <name evidence="3" type="ORF">A5892_11675</name>
</gene>
<evidence type="ECO:0000256" key="1">
    <source>
        <dbReference type="SAM" id="MobiDB-lite"/>
    </source>
</evidence>
<dbReference type="Gene3D" id="3.40.50.410">
    <property type="entry name" value="von Willebrand factor, type A domain"/>
    <property type="match status" value="1"/>
</dbReference>
<dbReference type="InterPro" id="IPR027417">
    <property type="entry name" value="P-loop_NTPase"/>
</dbReference>
<dbReference type="Pfam" id="PF17863">
    <property type="entry name" value="AAA_lid_2"/>
    <property type="match status" value="1"/>
</dbReference>
<proteinExistence type="predicted"/>
<dbReference type="InterPro" id="IPR041628">
    <property type="entry name" value="ChlI/MoxR_AAA_lid"/>
</dbReference>
<dbReference type="GO" id="GO:0016887">
    <property type="term" value="F:ATP hydrolysis activity"/>
    <property type="evidence" value="ECO:0007669"/>
    <property type="project" value="InterPro"/>
</dbReference>
<dbReference type="InterPro" id="IPR011704">
    <property type="entry name" value="ATPase_dyneun-rel_AAA"/>
</dbReference>
<dbReference type="GO" id="GO:0005524">
    <property type="term" value="F:ATP binding"/>
    <property type="evidence" value="ECO:0007669"/>
    <property type="project" value="InterPro"/>
</dbReference>
<dbReference type="CDD" id="cd00009">
    <property type="entry name" value="AAA"/>
    <property type="match status" value="1"/>
</dbReference>
<organism evidence="3 4">
    <name type="scientific">Halotalea alkalilenta</name>
    <dbReference type="NCBI Taxonomy" id="376489"/>
    <lineage>
        <taxon>Bacteria</taxon>
        <taxon>Pseudomonadati</taxon>
        <taxon>Pseudomonadota</taxon>
        <taxon>Gammaproteobacteria</taxon>
        <taxon>Oceanospirillales</taxon>
        <taxon>Halomonadaceae</taxon>
        <taxon>Halotalea</taxon>
    </lineage>
</organism>
<dbReference type="KEGG" id="haa:A5892_11675"/>
<evidence type="ECO:0000313" key="3">
    <source>
        <dbReference type="EMBL" id="ANF58042.1"/>
    </source>
</evidence>
<evidence type="ECO:0000313" key="4">
    <source>
        <dbReference type="Proteomes" id="UP000077875"/>
    </source>
</evidence>
<name>A0A172YG48_9GAMM</name>
<dbReference type="RefSeq" id="WP_064122948.1">
    <property type="nucleotide sequence ID" value="NZ_CP015243.1"/>
</dbReference>
<protein>
    <recommendedName>
        <fullName evidence="2">AAA+ ATPase domain-containing protein</fullName>
    </recommendedName>
</protein>
<dbReference type="SUPFAM" id="SSF52540">
    <property type="entry name" value="P-loop containing nucleoside triphosphate hydrolases"/>
    <property type="match status" value="1"/>
</dbReference>
<dbReference type="SUPFAM" id="SSF53300">
    <property type="entry name" value="vWA-like"/>
    <property type="match status" value="1"/>
</dbReference>
<dbReference type="EMBL" id="CP015243">
    <property type="protein sequence ID" value="ANF58042.1"/>
    <property type="molecule type" value="Genomic_DNA"/>
</dbReference>
<keyword evidence="4" id="KW-1185">Reference proteome</keyword>
<feature type="domain" description="AAA+ ATPase" evidence="2">
    <location>
        <begin position="37"/>
        <end position="182"/>
    </location>
</feature>
<dbReference type="SMART" id="SM00382">
    <property type="entry name" value="AAA"/>
    <property type="match status" value="1"/>
</dbReference>
<dbReference type="STRING" id="376489.A5892_11675"/>
<sequence length="576" mass="61964">MSAATAPAEPTPGFPFVAVVGQEMLKRALLLATVEPRLGGVLIQGPRGVAKSTLARGLADLLPSSTARFVDLPLGASAERLTGSLDLERALRDRALAFQPGLFAAADGGVLYIDEVNLLDDALVDLLLDVAASNVNRVERDGLSHAHSSRFVLIGTMNPEEGALRPQLCDRFGLSVAMEAYTGVEARIDIVRARLAFEADPEAFIARHADATRALRQRLLEARERLPDVAIAAKLERLIAERCIAAQVDGLRADIAWQRAARAQAALSHRLEVAVEDIDAVEPLVLDHRLDATAAPPPASTPPSTPVPGGGRSASSLLPSGAGHDPGTRAAPRGDGEGCSAQRHPQPERRDTRLPAPTAPSRPHSYRGAKRTAAASARGPVDWFTTLSMAANRGPGPLRALARHAPAARTPGQTLVLLDLSASTLSHRALDAAAGLVLGIARRSRRFRQRFALLGFGAGRLDWICDARRAPGDLAERLARRQARGGTPLCDALAEGRRMLDQRRRRLPDVALDTWLIGDGRCREDFSNQRRWPGRLRVIDSERGRVLLGRARSLAEVLGGDYQRLDEGRDDRGARR</sequence>
<dbReference type="PANTHER" id="PTHR35023">
    <property type="entry name" value="CHELATASE-RELATED"/>
    <property type="match status" value="1"/>
</dbReference>
<reference evidence="3 4" key="1">
    <citation type="submission" date="2016-04" db="EMBL/GenBank/DDBJ databases">
        <title>Complete Genome Sequence of Halotalea alkalilenta IHB B 13600.</title>
        <authorList>
            <person name="Swarnkar M.K."/>
            <person name="Sharma A."/>
            <person name="Kaushal K."/>
            <person name="Soni R."/>
            <person name="Rana S."/>
            <person name="Singh A.K."/>
            <person name="Gulati A."/>
        </authorList>
    </citation>
    <scope>NUCLEOTIDE SEQUENCE [LARGE SCALE GENOMIC DNA]</scope>
    <source>
        <strain evidence="3 4">IHB B 13600</strain>
    </source>
</reference>
<dbReference type="InterPro" id="IPR052989">
    <property type="entry name" value="Mg-chelatase_DI-like"/>
</dbReference>
<dbReference type="PANTHER" id="PTHR35023:SF1">
    <property type="entry name" value="MG-PROTOPORPHYRIN IX CHELATASE"/>
    <property type="match status" value="1"/>
</dbReference>
<feature type="compositionally biased region" description="Pro residues" evidence="1">
    <location>
        <begin position="295"/>
        <end position="306"/>
    </location>
</feature>
<dbReference type="AlphaFoldDB" id="A0A172YG48"/>
<evidence type="ECO:0000259" key="2">
    <source>
        <dbReference type="SMART" id="SM00382"/>
    </source>
</evidence>
<dbReference type="Pfam" id="PF07728">
    <property type="entry name" value="AAA_5"/>
    <property type="match status" value="1"/>
</dbReference>
<feature type="region of interest" description="Disordered" evidence="1">
    <location>
        <begin position="292"/>
        <end position="374"/>
    </location>
</feature>
<dbReference type="Proteomes" id="UP000077875">
    <property type="component" value="Chromosome"/>
</dbReference>
<dbReference type="Gene3D" id="1.10.8.80">
    <property type="entry name" value="Magnesium chelatase subunit I, C-Terminal domain"/>
    <property type="match status" value="1"/>
</dbReference>
<accession>A0A172YG48</accession>
<dbReference type="InterPro" id="IPR036465">
    <property type="entry name" value="vWFA_dom_sf"/>
</dbReference>
<dbReference type="InterPro" id="IPR003593">
    <property type="entry name" value="AAA+_ATPase"/>
</dbReference>